<feature type="signal peptide" evidence="3">
    <location>
        <begin position="1"/>
        <end position="18"/>
    </location>
</feature>
<feature type="domain" description="DNA/RNA non-specific endonuclease/pyrophosphatase/phosphodiesterase" evidence="5">
    <location>
        <begin position="60"/>
        <end position="280"/>
    </location>
</feature>
<evidence type="ECO:0000259" key="4">
    <source>
        <dbReference type="SMART" id="SM00477"/>
    </source>
</evidence>
<feature type="repeat" description="PPR" evidence="1">
    <location>
        <begin position="360"/>
        <end position="394"/>
    </location>
</feature>
<dbReference type="Proteomes" id="UP000727407">
    <property type="component" value="Unassembled WGS sequence"/>
</dbReference>
<dbReference type="Gene3D" id="1.25.40.10">
    <property type="entry name" value="Tetratricopeptide repeat domain"/>
    <property type="match status" value="3"/>
</dbReference>
<dbReference type="InterPro" id="IPR011990">
    <property type="entry name" value="TPR-like_helical_dom_sf"/>
</dbReference>
<keyword evidence="3" id="KW-0732">Signal</keyword>
<organism evidence="6 7">
    <name type="scientific">Clarias magur</name>
    <name type="common">Asian catfish</name>
    <name type="synonym">Macropteronotus magur</name>
    <dbReference type="NCBI Taxonomy" id="1594786"/>
    <lineage>
        <taxon>Eukaryota</taxon>
        <taxon>Metazoa</taxon>
        <taxon>Chordata</taxon>
        <taxon>Craniata</taxon>
        <taxon>Vertebrata</taxon>
        <taxon>Euteleostomi</taxon>
        <taxon>Actinopterygii</taxon>
        <taxon>Neopterygii</taxon>
        <taxon>Teleostei</taxon>
        <taxon>Ostariophysi</taxon>
        <taxon>Siluriformes</taxon>
        <taxon>Clariidae</taxon>
        <taxon>Clarias</taxon>
    </lineage>
</organism>
<gene>
    <name evidence="6" type="primary">ptcd1</name>
    <name evidence="6" type="ORF">DAT39_018267</name>
</gene>
<dbReference type="InterPro" id="IPR044929">
    <property type="entry name" value="DNA/RNA_non-sp_Endonuclease_sf"/>
</dbReference>
<dbReference type="InterPro" id="IPR001604">
    <property type="entry name" value="Endo_G_ENPP1-like_dom"/>
</dbReference>
<dbReference type="PANTHER" id="PTHR24014:SF6">
    <property type="entry name" value="PENTATRICOPEPTIDE REPEAT-CONTAINING PROTEIN 1, MITOCHONDRIAL"/>
    <property type="match status" value="1"/>
</dbReference>
<dbReference type="GO" id="GO:0005759">
    <property type="term" value="C:mitochondrial matrix"/>
    <property type="evidence" value="ECO:0007669"/>
    <property type="project" value="TreeGrafter"/>
</dbReference>
<accession>A0A8J4TB84</accession>
<dbReference type="PROSITE" id="PS51375">
    <property type="entry name" value="PPR"/>
    <property type="match status" value="2"/>
</dbReference>
<reference evidence="6" key="1">
    <citation type="submission" date="2020-07" db="EMBL/GenBank/DDBJ databases">
        <title>Clarias magur genome sequencing, assembly and annotation.</title>
        <authorList>
            <person name="Kushwaha B."/>
            <person name="Kumar R."/>
            <person name="Das P."/>
            <person name="Joshi C.G."/>
            <person name="Kumar D."/>
            <person name="Nagpure N.S."/>
            <person name="Pandey M."/>
            <person name="Agarwal S."/>
            <person name="Srivastava S."/>
            <person name="Singh M."/>
            <person name="Sahoo L."/>
            <person name="Jayasankar P."/>
            <person name="Meher P.K."/>
            <person name="Koringa P.G."/>
            <person name="Iquebal M.A."/>
            <person name="Das S.P."/>
            <person name="Bit A."/>
            <person name="Patnaik S."/>
            <person name="Patel N."/>
            <person name="Shah T.M."/>
            <person name="Hinsu A."/>
            <person name="Jena J.K."/>
        </authorList>
    </citation>
    <scope>NUCLEOTIDE SEQUENCE</scope>
    <source>
        <strain evidence="6">CIFAMagur01</strain>
        <tissue evidence="6">Testis</tissue>
    </source>
</reference>
<evidence type="ECO:0000256" key="3">
    <source>
        <dbReference type="SAM" id="SignalP"/>
    </source>
</evidence>
<evidence type="ECO:0000313" key="7">
    <source>
        <dbReference type="Proteomes" id="UP000727407"/>
    </source>
</evidence>
<dbReference type="GO" id="GO:0042780">
    <property type="term" value="P:tRNA 3'-end processing"/>
    <property type="evidence" value="ECO:0007669"/>
    <property type="project" value="TreeGrafter"/>
</dbReference>
<dbReference type="GO" id="GO:0046872">
    <property type="term" value="F:metal ion binding"/>
    <property type="evidence" value="ECO:0007669"/>
    <property type="project" value="InterPro"/>
</dbReference>
<feature type="chain" id="PRO_5035191752" evidence="3">
    <location>
        <begin position="19"/>
        <end position="1523"/>
    </location>
</feature>
<dbReference type="SUPFAM" id="SSF54060">
    <property type="entry name" value="His-Me finger endonucleases"/>
    <property type="match status" value="1"/>
</dbReference>
<dbReference type="InterPro" id="IPR002885">
    <property type="entry name" value="PPR_rpt"/>
</dbReference>
<dbReference type="SMART" id="SM00892">
    <property type="entry name" value="Endonuclease_NS"/>
    <property type="match status" value="1"/>
</dbReference>
<dbReference type="GO" id="GO:0016787">
    <property type="term" value="F:hydrolase activity"/>
    <property type="evidence" value="ECO:0007669"/>
    <property type="project" value="InterPro"/>
</dbReference>
<evidence type="ECO:0000313" key="6">
    <source>
        <dbReference type="EMBL" id="KAF5892030.1"/>
    </source>
</evidence>
<feature type="repeat" description="PPR" evidence="1">
    <location>
        <begin position="434"/>
        <end position="468"/>
    </location>
</feature>
<evidence type="ECO:0000256" key="2">
    <source>
        <dbReference type="SAM" id="MobiDB-lite"/>
    </source>
</evidence>
<feature type="region of interest" description="Disordered" evidence="2">
    <location>
        <begin position="541"/>
        <end position="560"/>
    </location>
</feature>
<feature type="non-terminal residue" evidence="6">
    <location>
        <position position="1523"/>
    </location>
</feature>
<name>A0A8J4TB84_CLAMG</name>
<dbReference type="GO" id="GO:0000049">
    <property type="term" value="F:tRNA binding"/>
    <property type="evidence" value="ECO:0007669"/>
    <property type="project" value="TreeGrafter"/>
</dbReference>
<comment type="caution">
    <text evidence="6">The sequence shown here is derived from an EMBL/GenBank/DDBJ whole genome shotgun (WGS) entry which is preliminary data.</text>
</comment>
<proteinExistence type="predicted"/>
<dbReference type="Pfam" id="PF13041">
    <property type="entry name" value="PPR_2"/>
    <property type="match status" value="1"/>
</dbReference>
<dbReference type="FunFam" id="1.25.40.10:FF:001102">
    <property type="entry name" value="Pentatricopeptide repeat domain 1"/>
    <property type="match status" value="1"/>
</dbReference>
<dbReference type="OrthoDB" id="266020at2759"/>
<protein>
    <submittedName>
        <fullName evidence="6">Pentatricopeptide repeat-containing protein 1, mitochondrial-like</fullName>
    </submittedName>
</protein>
<keyword evidence="7" id="KW-1185">Reference proteome</keyword>
<dbReference type="InterPro" id="IPR044925">
    <property type="entry name" value="His-Me_finger_sf"/>
</dbReference>
<dbReference type="PANTHER" id="PTHR24014">
    <property type="entry name" value="2-OXOGLUTARATE AND IRON-DEPENDENT OXYGENASE DOMAIN-CONTAINING PROTEIN 2"/>
    <property type="match status" value="1"/>
</dbReference>
<evidence type="ECO:0000259" key="5">
    <source>
        <dbReference type="SMART" id="SM00892"/>
    </source>
</evidence>
<sequence>MKLLAVVLLLLPLSGCLAEVVHDFTVSCPQFFATPNGFVSPPTGFSNQNRYKQICQTLNNTAEFATYYDTVNRIPVYSAYRFEGRMRNCTRRRWFIEPQLDDPQGGGNNMCSRKRNCGTNQALNRDYDAEKVNNTVNNKTITINKYERGHLAPVCHANTQSFANATFTLTNAAPQNSSFNKQWYNNAEKHVGDFLSNSCINAGLRAFVVTGVVPGNINMNNRVRVPSHFWTAYCCLDNNNRTKYSLGYIGENVTKTVKPMDVIELEKELGSLYNRQLSDGNFTLFGVGCYSRKRKFRPISGRRKKMLLAVVLLLLPLSGCLAEVVHDFKQSRCKDFFITLSEALSLFEDEMLREERLQPEEYNYTVLIGGCGRAGYIKKAFKLYNDMKKRGLEPSAAAYTALFNACAQSPWKQSGLEQALKLRQELRSKNIALNAITHHALLKPLARAGDLRACLQVLREMLQSGQAVTQETFHYLLMCCVEDKEQGFRLALQVWHQMLSAGIKPDVQNYNILLRAARDCGIGDPALASRLLLRGRDESVPTLPARTRGQRSRRSEEEGACLPRPLDVDVFESRVLPDTQLTLTSDSTLTQTNTSSPSCLSTTLKSPPVPNLLDPSTCQSDVVALATVSTASERLALIGDLDGFLSKMSGDGLKPSVKTLTLLADVTEPGIQSARSLIGVAEEGGVKLDVGFFNTLIRRAARAGDVDGVKAVRTLMLDRKLRVNAQTFCCMALACRSHEDALQLLTDMETCGVTANAHVFSALIGQATRRLDYVWLHELLQQMHQMQVSPNDVIIKQLEFAAQYPPNYDKYKSKNTYLDKIDGFRGFYKQWLEFMPAQETPHPWEKYLQPKTENESGSESNLSEANEILDEDVTITFSRKANVLPHARFDCSAPFSFTDSNTSAPESNNAAYCEQCYCYICDHLASACKFWSVPGYCHCNAHKRSVFWKTFRDKRIMGYLHELRFTFNPADMDSDLRRAETSLQEFARSLALKCCTFLTKAANPSRQIACACPCHSGAASGSTVGCSRCYVEHQKHFLYEYTPVMEHVHAFLNEATRETPKTAAVMLLGAVRLFITHSAPGTAHAPAISHVALELFWRAMSAVQILLVDADFPASFVKHLQDFFGILPLPPDFRKFRNCLNVLPWDDHLLSAVLKGQNVTGVRQVKGRRAETLHEAAVVVRTRVVRLQRESRFRELTRYLKVVKSDSSPKLQTMRDWIPFYLCKVGDYTGATNALLNPTYGSSCPASKLIPAQFCAYLRIFTSGHAPQGLPSPPQVEFSPYSQTLITLPSDPLLSNTWTPVEGGSSLPKRIEVLKFALRVLNCNNAVFAHAESWIKVLRFANASSSSAPSGSCFPEPDYNFLIRTRDMASGILTELNRTSRIQIPKSFQSGHPDQALLLLATQALAWRLLHSRLKPVLTVILAFKSNPWVMRWLFSSLMIQPQTVQDLFRVILDELVDRQCKSILRVQDTAEHFFIASFLCLFFLEPSVSLHPSTASVTEMLSQWNEFEHPWQYHLRRMLEVS</sequence>
<evidence type="ECO:0000256" key="1">
    <source>
        <dbReference type="PROSITE-ProRule" id="PRU00708"/>
    </source>
</evidence>
<dbReference type="SMART" id="SM00477">
    <property type="entry name" value="NUC"/>
    <property type="match status" value="1"/>
</dbReference>
<dbReference type="NCBIfam" id="TIGR00756">
    <property type="entry name" value="PPR"/>
    <property type="match status" value="1"/>
</dbReference>
<dbReference type="Gene3D" id="3.40.570.10">
    <property type="entry name" value="Extracellular Endonuclease, subunit A"/>
    <property type="match status" value="1"/>
</dbReference>
<dbReference type="Pfam" id="PF13812">
    <property type="entry name" value="PPR_3"/>
    <property type="match status" value="1"/>
</dbReference>
<dbReference type="InterPro" id="IPR020821">
    <property type="entry name" value="ENPP1-3/EXOG-like_nuc-like"/>
</dbReference>
<dbReference type="Pfam" id="PF01223">
    <property type="entry name" value="Endonuclease_NS"/>
    <property type="match status" value="1"/>
</dbReference>
<feature type="domain" description="ENPP1-3/EXOG-like endonuclease/phosphodiesterase" evidence="4">
    <location>
        <begin position="61"/>
        <end position="280"/>
    </location>
</feature>
<dbReference type="EMBL" id="QNUK01000531">
    <property type="protein sequence ID" value="KAF5892030.1"/>
    <property type="molecule type" value="Genomic_DNA"/>
</dbReference>